<reference evidence="2" key="1">
    <citation type="submission" date="2018-01" db="EMBL/GenBank/DDBJ databases">
        <title>An insight into the sialome of Amazonian anophelines.</title>
        <authorList>
            <person name="Ribeiro J.M."/>
            <person name="Scarpassa V."/>
            <person name="Calvo E."/>
        </authorList>
    </citation>
    <scope>NUCLEOTIDE SEQUENCE</scope>
</reference>
<evidence type="ECO:0000313" key="2">
    <source>
        <dbReference type="EMBL" id="MBW71464.1"/>
    </source>
</evidence>
<name>A0A2M4D1K1_ANODA</name>
<feature type="region of interest" description="Disordered" evidence="1">
    <location>
        <begin position="216"/>
        <end position="238"/>
    </location>
</feature>
<dbReference type="EMBL" id="GGFL01007286">
    <property type="protein sequence ID" value="MBW71464.1"/>
    <property type="molecule type" value="Transcribed_RNA"/>
</dbReference>
<evidence type="ECO:0000256" key="1">
    <source>
        <dbReference type="SAM" id="MobiDB-lite"/>
    </source>
</evidence>
<sequence length="285" mass="32199">MIRLLVSLVLPHRFRCLSGLVHEALIVRMDFARGNVQTELQRYQYGKLRCNQLLTVQTEHTFRFLNQALQRFALDVVQLGAQQKTGAGAQLPVFLVHQLRQDKLLEVHVCLRNGQKIDATVQLVDTLHFTLNASELAERQLNLRKLLAELIVELLLQLRRPHVVDDGCHVGRERQQRAMLARDQLRIIQNVGRVLQARHRSVSIFVVLRTLEHQRGSGIASSPGSTSGSPTTDSHTLRRARGTVAIQRIVVPGGGMVLQRRKVRYLERTLQPLLGGVFLLPVVVT</sequence>
<proteinExistence type="predicted"/>
<feature type="compositionally biased region" description="Low complexity" evidence="1">
    <location>
        <begin position="216"/>
        <end position="234"/>
    </location>
</feature>
<protein>
    <submittedName>
        <fullName evidence="2">Putative secreted protein</fullName>
    </submittedName>
</protein>
<organism evidence="2">
    <name type="scientific">Anopheles darlingi</name>
    <name type="common">Mosquito</name>
    <dbReference type="NCBI Taxonomy" id="43151"/>
    <lineage>
        <taxon>Eukaryota</taxon>
        <taxon>Metazoa</taxon>
        <taxon>Ecdysozoa</taxon>
        <taxon>Arthropoda</taxon>
        <taxon>Hexapoda</taxon>
        <taxon>Insecta</taxon>
        <taxon>Pterygota</taxon>
        <taxon>Neoptera</taxon>
        <taxon>Endopterygota</taxon>
        <taxon>Diptera</taxon>
        <taxon>Nematocera</taxon>
        <taxon>Culicoidea</taxon>
        <taxon>Culicidae</taxon>
        <taxon>Anophelinae</taxon>
        <taxon>Anopheles</taxon>
    </lineage>
</organism>
<accession>A0A2M4D1K1</accession>
<dbReference type="AlphaFoldDB" id="A0A2M4D1K1"/>